<dbReference type="Gene3D" id="3.90.20.20">
    <property type="match status" value="1"/>
</dbReference>
<dbReference type="GO" id="GO:0051082">
    <property type="term" value="F:unfolded protein binding"/>
    <property type="evidence" value="ECO:0007669"/>
    <property type="project" value="TreeGrafter"/>
</dbReference>
<evidence type="ECO:0000256" key="4">
    <source>
        <dbReference type="RuleBase" id="RU000639"/>
    </source>
</evidence>
<evidence type="ECO:0000256" key="3">
    <source>
        <dbReference type="HAMAP-Rule" id="MF_01151"/>
    </source>
</evidence>
<dbReference type="AlphaFoldDB" id="A0A2M6XUR2"/>
<organism evidence="6 7">
    <name type="scientific">bacterium (Candidatus Gribaldobacteria) CG08_land_8_20_14_0_20_39_15</name>
    <dbReference type="NCBI Taxonomy" id="2014273"/>
    <lineage>
        <taxon>Bacteria</taxon>
        <taxon>Candidatus Gribaldobacteria</taxon>
    </lineage>
</organism>
<protein>
    <recommendedName>
        <fullName evidence="3 4">Protein GrpE</fullName>
    </recommendedName>
    <alternativeName>
        <fullName evidence="3">HSP-70 cofactor</fullName>
    </alternativeName>
</protein>
<dbReference type="PANTHER" id="PTHR21237:SF23">
    <property type="entry name" value="GRPE PROTEIN HOMOLOG, MITOCHONDRIAL"/>
    <property type="match status" value="1"/>
</dbReference>
<gene>
    <name evidence="3 6" type="primary">grpE</name>
    <name evidence="6" type="ORF">COT20_01430</name>
</gene>
<dbReference type="PANTHER" id="PTHR21237">
    <property type="entry name" value="GRPE PROTEIN"/>
    <property type="match status" value="1"/>
</dbReference>
<keyword evidence="2 3" id="KW-0143">Chaperone</keyword>
<evidence type="ECO:0000313" key="6">
    <source>
        <dbReference type="EMBL" id="PIU15611.1"/>
    </source>
</evidence>
<evidence type="ECO:0000256" key="2">
    <source>
        <dbReference type="ARBA" id="ARBA00023186"/>
    </source>
</evidence>
<evidence type="ECO:0000256" key="5">
    <source>
        <dbReference type="RuleBase" id="RU004478"/>
    </source>
</evidence>
<comment type="subunit">
    <text evidence="3">Homodimer.</text>
</comment>
<dbReference type="Gene3D" id="2.30.22.10">
    <property type="entry name" value="Head domain of nucleotide exchange factor GrpE"/>
    <property type="match status" value="1"/>
</dbReference>
<dbReference type="Pfam" id="PF01025">
    <property type="entry name" value="GrpE"/>
    <property type="match status" value="1"/>
</dbReference>
<dbReference type="GO" id="GO:0000774">
    <property type="term" value="F:adenyl-nucleotide exchange factor activity"/>
    <property type="evidence" value="ECO:0007669"/>
    <property type="project" value="InterPro"/>
</dbReference>
<dbReference type="Proteomes" id="UP000229784">
    <property type="component" value="Unassembled WGS sequence"/>
</dbReference>
<name>A0A2M6XUR2_9BACT</name>
<dbReference type="InterPro" id="IPR013805">
    <property type="entry name" value="GrpE_CC"/>
</dbReference>
<dbReference type="InterPro" id="IPR000740">
    <property type="entry name" value="GrpE"/>
</dbReference>
<dbReference type="CDD" id="cd00446">
    <property type="entry name" value="GrpE"/>
    <property type="match status" value="1"/>
</dbReference>
<dbReference type="GO" id="GO:0005737">
    <property type="term" value="C:cytoplasm"/>
    <property type="evidence" value="ECO:0007669"/>
    <property type="project" value="UniProtKB-SubCell"/>
</dbReference>
<dbReference type="InterPro" id="IPR009012">
    <property type="entry name" value="GrpE_head"/>
</dbReference>
<dbReference type="HAMAP" id="MF_01151">
    <property type="entry name" value="GrpE"/>
    <property type="match status" value="1"/>
</dbReference>
<dbReference type="GO" id="GO:0006457">
    <property type="term" value="P:protein folding"/>
    <property type="evidence" value="ECO:0007669"/>
    <property type="project" value="InterPro"/>
</dbReference>
<accession>A0A2M6XUR2</accession>
<dbReference type="GO" id="GO:0042803">
    <property type="term" value="F:protein homodimerization activity"/>
    <property type="evidence" value="ECO:0007669"/>
    <property type="project" value="InterPro"/>
</dbReference>
<dbReference type="EMBL" id="PEXQ01000035">
    <property type="protein sequence ID" value="PIU15611.1"/>
    <property type="molecule type" value="Genomic_DNA"/>
</dbReference>
<dbReference type="SUPFAM" id="SSF58014">
    <property type="entry name" value="Coiled-coil domain of nucleotide exchange factor GrpE"/>
    <property type="match status" value="1"/>
</dbReference>
<comment type="function">
    <text evidence="3 4">Participates actively in the response to hyperosmotic and heat shock by preventing the aggregation of stress-denatured proteins, in association with DnaK and GrpE. It is the nucleotide exchange factor for DnaK and may function as a thermosensor. Unfolded proteins bind initially to DnaJ; upon interaction with the DnaJ-bound protein, DnaK hydrolyzes its bound ATP, resulting in the formation of a stable complex. GrpE releases ADP from DnaK; ATP binding to DnaK triggers the release of the substrate protein, thus completing the reaction cycle. Several rounds of ATP-dependent interactions between DnaJ, DnaK and GrpE are required for fully efficient folding.</text>
</comment>
<proteinExistence type="inferred from homology"/>
<comment type="similarity">
    <text evidence="1 3 5">Belongs to the GrpE family.</text>
</comment>
<dbReference type="PROSITE" id="PS01071">
    <property type="entry name" value="GRPE"/>
    <property type="match status" value="1"/>
</dbReference>
<evidence type="ECO:0000256" key="1">
    <source>
        <dbReference type="ARBA" id="ARBA00009054"/>
    </source>
</evidence>
<evidence type="ECO:0000313" key="7">
    <source>
        <dbReference type="Proteomes" id="UP000229784"/>
    </source>
</evidence>
<keyword evidence="3 4" id="KW-0346">Stress response</keyword>
<dbReference type="SUPFAM" id="SSF51064">
    <property type="entry name" value="Head domain of nucleotide exchange factor GrpE"/>
    <property type="match status" value="1"/>
</dbReference>
<comment type="caution">
    <text evidence="6">The sequence shown here is derived from an EMBL/GenBank/DDBJ whole genome shotgun (WGS) entry which is preliminary data.</text>
</comment>
<sequence length="167" mass="19706">MEYIMEKTPTPIEEELKQKLAETEKLRDEYLAGWQRCQADFINFRKDEAERITWLKKQQDANWFLKILAFYDDLQLAQNHLPDDLRDNEWVKASFVIQSKFLHDLKKEGLEEIEPLGEKFNPEFHEAVDQVERVEGAGEPEVVVEVIQKGYMLNGELLRVAKVKINK</sequence>
<comment type="subcellular location">
    <subcellularLocation>
        <location evidence="3">Cytoplasm</location>
    </subcellularLocation>
</comment>
<dbReference type="GO" id="GO:0051087">
    <property type="term" value="F:protein-folding chaperone binding"/>
    <property type="evidence" value="ECO:0007669"/>
    <property type="project" value="InterPro"/>
</dbReference>
<keyword evidence="3" id="KW-0963">Cytoplasm</keyword>
<dbReference type="PRINTS" id="PR00773">
    <property type="entry name" value="GRPEPROTEIN"/>
</dbReference>
<reference evidence="7" key="1">
    <citation type="submission" date="2017-09" db="EMBL/GenBank/DDBJ databases">
        <title>Depth-based differentiation of microbial function through sediment-hosted aquifers and enrichment of novel symbionts in the deep terrestrial subsurface.</title>
        <authorList>
            <person name="Probst A.J."/>
            <person name="Ladd B."/>
            <person name="Jarett J.K."/>
            <person name="Geller-Mcgrath D.E."/>
            <person name="Sieber C.M.K."/>
            <person name="Emerson J.B."/>
            <person name="Anantharaman K."/>
            <person name="Thomas B.C."/>
            <person name="Malmstrom R."/>
            <person name="Stieglmeier M."/>
            <person name="Klingl A."/>
            <person name="Woyke T."/>
            <person name="Ryan C.M."/>
            <person name="Banfield J.F."/>
        </authorList>
    </citation>
    <scope>NUCLEOTIDE SEQUENCE [LARGE SCALE GENOMIC DNA]</scope>
</reference>